<protein>
    <submittedName>
        <fullName evidence="3">Putative short-subunit dehydrogenase-like oxidoreductase (DUF2520 family)</fullName>
    </submittedName>
</protein>
<dbReference type="PANTHER" id="PTHR40459">
    <property type="entry name" value="CONSERVED HYPOTHETICAL ALANINE AND LEUCINE RICH PROTEIN"/>
    <property type="match status" value="1"/>
</dbReference>
<dbReference type="InterPro" id="IPR008927">
    <property type="entry name" value="6-PGluconate_DH-like_C_sf"/>
</dbReference>
<dbReference type="AlphaFoldDB" id="A0A7Y9JN36"/>
<dbReference type="SUPFAM" id="SSF48179">
    <property type="entry name" value="6-phosphogluconate dehydrogenase C-terminal domain-like"/>
    <property type="match status" value="1"/>
</dbReference>
<dbReference type="InterPro" id="IPR018931">
    <property type="entry name" value="DUF2520"/>
</dbReference>
<dbReference type="Gene3D" id="1.10.1040.20">
    <property type="entry name" value="ProC-like, C-terminal domain"/>
    <property type="match status" value="1"/>
</dbReference>
<dbReference type="PANTHER" id="PTHR40459:SF1">
    <property type="entry name" value="CONSERVED HYPOTHETICAL ALANINE AND LEUCINE RICH PROTEIN"/>
    <property type="match status" value="1"/>
</dbReference>
<comment type="caution">
    <text evidence="3">The sequence shown here is derived from an EMBL/GenBank/DDBJ whole genome shotgun (WGS) entry which is preliminary data.</text>
</comment>
<evidence type="ECO:0000313" key="3">
    <source>
        <dbReference type="EMBL" id="NYD54681.1"/>
    </source>
</evidence>
<gene>
    <name evidence="3" type="ORF">BKA02_001736</name>
</gene>
<dbReference type="EMBL" id="JACCBH010000001">
    <property type="protein sequence ID" value="NYD54681.1"/>
    <property type="molecule type" value="Genomic_DNA"/>
</dbReference>
<dbReference type="InterPro" id="IPR036291">
    <property type="entry name" value="NAD(P)-bd_dom_sf"/>
</dbReference>
<dbReference type="Pfam" id="PF10728">
    <property type="entry name" value="DUF2520"/>
    <property type="match status" value="1"/>
</dbReference>
<feature type="region of interest" description="Disordered" evidence="1">
    <location>
        <begin position="248"/>
        <end position="268"/>
    </location>
</feature>
<reference evidence="3 4" key="1">
    <citation type="submission" date="2020-07" db="EMBL/GenBank/DDBJ databases">
        <title>Sequencing the genomes of 1000 actinobacteria strains.</title>
        <authorList>
            <person name="Klenk H.-P."/>
        </authorList>
    </citation>
    <scope>NUCLEOTIDE SEQUENCE [LARGE SCALE GENOMIC DNA]</scope>
    <source>
        <strain evidence="3 4">DSM 22185</strain>
    </source>
</reference>
<dbReference type="Proteomes" id="UP000552045">
    <property type="component" value="Unassembled WGS sequence"/>
</dbReference>
<evidence type="ECO:0000256" key="1">
    <source>
        <dbReference type="SAM" id="MobiDB-lite"/>
    </source>
</evidence>
<dbReference type="RefSeq" id="WP_179433177.1">
    <property type="nucleotide sequence ID" value="NZ_BAABLC010000001.1"/>
</dbReference>
<accession>A0A7Y9JN36</accession>
<keyword evidence="4" id="KW-1185">Reference proteome</keyword>
<evidence type="ECO:0000313" key="4">
    <source>
        <dbReference type="Proteomes" id="UP000552045"/>
    </source>
</evidence>
<evidence type="ECO:0000259" key="2">
    <source>
        <dbReference type="Pfam" id="PF10728"/>
    </source>
</evidence>
<dbReference type="Gene3D" id="3.40.50.720">
    <property type="entry name" value="NAD(P)-binding Rossmann-like Domain"/>
    <property type="match status" value="1"/>
</dbReference>
<organism evidence="3 4">
    <name type="scientific">Microbacterium pseudoresistens</name>
    <dbReference type="NCBI Taxonomy" id="640634"/>
    <lineage>
        <taxon>Bacteria</taxon>
        <taxon>Bacillati</taxon>
        <taxon>Actinomycetota</taxon>
        <taxon>Actinomycetes</taxon>
        <taxon>Micrococcales</taxon>
        <taxon>Microbacteriaceae</taxon>
        <taxon>Microbacterium</taxon>
    </lineage>
</organism>
<feature type="compositionally biased region" description="Pro residues" evidence="1">
    <location>
        <begin position="256"/>
        <end position="268"/>
    </location>
</feature>
<name>A0A7Y9JN36_9MICO</name>
<sequence>MNSTPLRASEAHVIVIGAGRLGTVLTRALRTAGVRVDGPFGRDDADEAPVADVAILCVPDAQIPAAARAVRERVRLIGHVSGATTLGDADFGIHPLQTFTGAEPPEVFHGIGCAVAGRTPQALGLAEGLARLLGARPFRIDDAHRAAYHAAASLASNFTLTVLDAAERLAGAAGIPAAEARTLLTPLASRTLDNWTAQGAAAALTGPIARGDEQTVRRQRDAVAASMPALLPLFDELCDRTRTIAAAGASAASVPPREPVPPREGVPA</sequence>
<dbReference type="SUPFAM" id="SSF51735">
    <property type="entry name" value="NAD(P)-binding Rossmann-fold domains"/>
    <property type="match status" value="1"/>
</dbReference>
<proteinExistence type="predicted"/>
<dbReference type="InterPro" id="IPR037108">
    <property type="entry name" value="TM1727-like_C_sf"/>
</dbReference>
<feature type="domain" description="DUF2520" evidence="2">
    <location>
        <begin position="113"/>
        <end position="240"/>
    </location>
</feature>